<dbReference type="CDD" id="cd07923">
    <property type="entry name" value="Gallate_dioxygenase_C"/>
    <property type="match status" value="1"/>
</dbReference>
<keyword evidence="4" id="KW-1185">Reference proteome</keyword>
<dbReference type="InterPro" id="IPR036622">
    <property type="entry name" value="LigA_sf"/>
</dbReference>
<feature type="domain" description="Extradiol ring-cleavage dioxygenase LigAB LigA subunit" evidence="2">
    <location>
        <begin position="324"/>
        <end position="410"/>
    </location>
</feature>
<dbReference type="Gene3D" id="1.10.700.10">
    <property type="entry name" value="Dioxygenase LigAB, LigA subunit"/>
    <property type="match status" value="1"/>
</dbReference>
<dbReference type="Gene3D" id="3.40.830.10">
    <property type="entry name" value="LigB-like"/>
    <property type="match status" value="1"/>
</dbReference>
<evidence type="ECO:0000259" key="1">
    <source>
        <dbReference type="Pfam" id="PF02900"/>
    </source>
</evidence>
<accession>A0A844D7E7</accession>
<organism evidence="3 4">
    <name type="scientific">Duganella aquatilis</name>
    <dbReference type="NCBI Taxonomy" id="2666082"/>
    <lineage>
        <taxon>Bacteria</taxon>
        <taxon>Pseudomonadati</taxon>
        <taxon>Pseudomonadota</taxon>
        <taxon>Betaproteobacteria</taxon>
        <taxon>Burkholderiales</taxon>
        <taxon>Oxalobacteraceae</taxon>
        <taxon>Telluria group</taxon>
        <taxon>Duganella</taxon>
    </lineage>
</organism>
<gene>
    <name evidence="3" type="ORF">GJ698_08185</name>
</gene>
<dbReference type="CDD" id="cd07950">
    <property type="entry name" value="Gallate_Doxase_N"/>
    <property type="match status" value="1"/>
</dbReference>
<evidence type="ECO:0000313" key="3">
    <source>
        <dbReference type="EMBL" id="MRW84076.1"/>
    </source>
</evidence>
<dbReference type="GO" id="GO:0008198">
    <property type="term" value="F:ferrous iron binding"/>
    <property type="evidence" value="ECO:0007669"/>
    <property type="project" value="InterPro"/>
</dbReference>
<evidence type="ECO:0000259" key="2">
    <source>
        <dbReference type="Pfam" id="PF07746"/>
    </source>
</evidence>
<evidence type="ECO:0000313" key="4">
    <source>
        <dbReference type="Proteomes" id="UP000439986"/>
    </source>
</evidence>
<dbReference type="RefSeq" id="WP_154357133.1">
    <property type="nucleotide sequence ID" value="NZ_WKJL01000004.1"/>
</dbReference>
<dbReference type="AlphaFoldDB" id="A0A844D7E7"/>
<keyword evidence="3" id="KW-0223">Dioxygenase</keyword>
<dbReference type="InterPro" id="IPR004183">
    <property type="entry name" value="Xdiol_dOase_suB"/>
</dbReference>
<comment type="caution">
    <text evidence="3">The sequence shown here is derived from an EMBL/GenBank/DDBJ whole genome shotgun (WGS) entry which is preliminary data.</text>
</comment>
<dbReference type="GO" id="GO:0036238">
    <property type="term" value="F:gallate dioxygenase activity"/>
    <property type="evidence" value="ECO:0007669"/>
    <property type="project" value="UniProtKB-EC"/>
</dbReference>
<dbReference type="NCBIfam" id="NF009904">
    <property type="entry name" value="PRK13367.1"/>
    <property type="match status" value="1"/>
</dbReference>
<dbReference type="Pfam" id="PF02900">
    <property type="entry name" value="LigB"/>
    <property type="match status" value="1"/>
</dbReference>
<feature type="domain" description="Extradiol ring-cleavage dioxygenase class III enzyme subunit B" evidence="1">
    <location>
        <begin position="7"/>
        <end position="273"/>
    </location>
</feature>
<dbReference type="SUPFAM" id="SSF53213">
    <property type="entry name" value="LigB-like"/>
    <property type="match status" value="1"/>
</dbReference>
<dbReference type="InterPro" id="IPR034939">
    <property type="entry name" value="Gallate_Doxase_N"/>
</dbReference>
<sequence length="427" mass="47433">MANIIGAIASSHTPTIGFALDANKQRDAAWAPIFKAYEPVQQWLAEKKPDVMLVIYNDHVTSFFFDHYSAFSLGIGDSYQAADEGGGARNLPPIAGHAGLAHHIGQSLMADEFDMSFFQEKGLDHGCFSPLSILWPHEQEWPGKIVPLQIGVLQFPVPSARRCFKLGQGLRRAIESYPEDLNVVLVATGGLSHQVHGERAGFNNTPWDHQFLDLFENDPETLLNMTHADYARLGGWESAEVVMWMAMRGAMSSKLHCVHREYYLPSMTGIAVALYENAASTDKALNAAAIEAHREHIAHQTRGVEDLPGTYPFTLETSVRAYRINKYLHQLVDPAFRARFKDAPEATFDTAGLTAQERDLIARRDWRGMIQYGVIFFLLEKLGAVVGVSNLHIYAAMRGQSLEDFQKTRNAPGALYSVGSSAAWDKK</sequence>
<dbReference type="NCBIfam" id="NF009901">
    <property type="entry name" value="PRK13364.1"/>
    <property type="match status" value="1"/>
</dbReference>
<dbReference type="EC" id="1.13.11.57" evidence="3"/>
<protein>
    <submittedName>
        <fullName evidence="3">Gallate dioxygenase</fullName>
        <ecNumber evidence="3">1.13.11.57</ecNumber>
    </submittedName>
</protein>
<keyword evidence="3" id="KW-0560">Oxidoreductase</keyword>
<dbReference type="EMBL" id="WKJL01000004">
    <property type="protein sequence ID" value="MRW84076.1"/>
    <property type="molecule type" value="Genomic_DNA"/>
</dbReference>
<dbReference type="Proteomes" id="UP000439986">
    <property type="component" value="Unassembled WGS sequence"/>
</dbReference>
<dbReference type="InterPro" id="IPR034940">
    <property type="entry name" value="Gallate_dioxygenase_C"/>
</dbReference>
<proteinExistence type="predicted"/>
<name>A0A844D7E7_9BURK</name>
<dbReference type="Pfam" id="PF07746">
    <property type="entry name" value="LigA"/>
    <property type="match status" value="1"/>
</dbReference>
<dbReference type="InterPro" id="IPR011986">
    <property type="entry name" value="Xdiol_dOase_LigA"/>
</dbReference>
<dbReference type="NCBIfam" id="NF009902">
    <property type="entry name" value="PRK13365.1"/>
    <property type="match status" value="1"/>
</dbReference>
<dbReference type="SUPFAM" id="SSF48076">
    <property type="entry name" value="LigA subunit of an aromatic-ring-opening dioxygenase LigAB"/>
    <property type="match status" value="1"/>
</dbReference>
<reference evidence="3 4" key="1">
    <citation type="submission" date="2019-11" db="EMBL/GenBank/DDBJ databases">
        <title>Novel species isolated from a subtropical stream in China.</title>
        <authorList>
            <person name="Lu H."/>
        </authorList>
    </citation>
    <scope>NUCLEOTIDE SEQUENCE [LARGE SCALE GENOMIC DNA]</scope>
    <source>
        <strain evidence="3 4">FT26W</strain>
    </source>
</reference>